<feature type="region of interest" description="Disordered" evidence="5">
    <location>
        <begin position="832"/>
        <end position="857"/>
    </location>
</feature>
<gene>
    <name evidence="7" type="ORF">TWF730_006955</name>
</gene>
<dbReference type="Proteomes" id="UP001373714">
    <property type="component" value="Unassembled WGS sequence"/>
</dbReference>
<keyword evidence="4" id="KW-0653">Protein transport</keyword>
<dbReference type="PANTHER" id="PTHR40787">
    <property type="entry name" value="SECRETED PROTEIN"/>
    <property type="match status" value="1"/>
</dbReference>
<evidence type="ECO:0000313" key="7">
    <source>
        <dbReference type="EMBL" id="KAK6360834.1"/>
    </source>
</evidence>
<evidence type="ECO:0000256" key="4">
    <source>
        <dbReference type="ARBA" id="ARBA00022927"/>
    </source>
</evidence>
<evidence type="ECO:0000313" key="8">
    <source>
        <dbReference type="Proteomes" id="UP001373714"/>
    </source>
</evidence>
<sequence length="896" mass="96433">MEEPASRLSPPPPPQEPQEPPKQPSKADPKTLTPSQSLLLSLHFASQCDYNSLRKLIAAQPAVFTANIVAEVVLRFVPESASVAGYVPLVLEVLRGGMVLLPIGGDEDGDGGMVDVGFVEGVGEVSAKVTLEGVGFPNHHNHHSSFQDGDIGVEGFVKARAGTIDRETGDLGLVRELVHAVLYNGGDEGGVVKAWGDGILGVVERLVGSSSSGGDVGFGLEGFEKLAVEEGVVIVLDRMAAVGDVVGGLGIVGEYIEYKLMVDKKLKAEVVWGYVFAWIARQGVGVLCVVVKGWEGPSGGDKLMELYYKMVITGCYSCNTGGNEEVVRWMLEIVNTVSERVEVELDWVEGEEVERFVEEYMTSTAGNTGHDWDVIMGELVVPTAPSLKLLEQLITSVREFMAFPLGVTVKEAMRMRFWGSKGDQLGLLRRALSVSNPTGGKGKSDIWYKGVRGACGYLRDTSRVLGRLGVEEVEVEVLRDMLAAGRFNAVTTTYVTPRGGSLLPSEVVEKAVIHAVGDFYDNATNGNRTRGGMKSASAALAILFPTHSSSPPLRRLSKLLEATHSLSEYSLTLTPGVPLKPVQIRLFPDPVGLISRVLQSNPKAYLQLDSLVKVALNLVYGVYKPRGDEEKGGGEPTEEETAAVRRRVVGMCVEAALAEDDFETAFSFVVNKLVPGYQKLRTNTTTSPHKFTGNNNADTAWQAALQTGRYRSPTMLAESMEGVATAKGIEQVMKRMEVLSQALVICPGEAVMDVLRTWKSCEDELEQLLELEIQEERQHAGKLGEWVGSTIDISRRAASGGGLLKAPMSLLGAGGRMVKGLGSTAFPLRSVSVSSRQSEEGSQRGSGEFDRGGWTVGEDGERVRKRDVLSGMVTSGLASGLGWMLGAKAEDMNQQR</sequence>
<evidence type="ECO:0000256" key="2">
    <source>
        <dbReference type="ARBA" id="ARBA00022448"/>
    </source>
</evidence>
<name>A0AAV9VG54_9PEZI</name>
<feature type="compositionally biased region" description="Basic and acidic residues" evidence="5">
    <location>
        <begin position="837"/>
        <end position="851"/>
    </location>
</feature>
<evidence type="ECO:0000256" key="5">
    <source>
        <dbReference type="SAM" id="MobiDB-lite"/>
    </source>
</evidence>
<dbReference type="PANTHER" id="PTHR40787:SF3">
    <property type="entry name" value="PROTEIN TRANSPORT PROTEIN SEC39"/>
    <property type="match status" value="1"/>
</dbReference>
<protein>
    <recommendedName>
        <fullName evidence="6">Sec39 domain-containing protein</fullName>
    </recommendedName>
</protein>
<evidence type="ECO:0000259" key="6">
    <source>
        <dbReference type="Pfam" id="PF08314"/>
    </source>
</evidence>
<comment type="subcellular location">
    <subcellularLocation>
        <location evidence="1">Endoplasmic reticulum</location>
    </subcellularLocation>
</comment>
<proteinExistence type="predicted"/>
<dbReference type="GO" id="GO:0006890">
    <property type="term" value="P:retrograde vesicle-mediated transport, Golgi to endoplasmic reticulum"/>
    <property type="evidence" value="ECO:0007669"/>
    <property type="project" value="InterPro"/>
</dbReference>
<organism evidence="7 8">
    <name type="scientific">Orbilia blumenaviensis</name>
    <dbReference type="NCBI Taxonomy" id="1796055"/>
    <lineage>
        <taxon>Eukaryota</taxon>
        <taxon>Fungi</taxon>
        <taxon>Dikarya</taxon>
        <taxon>Ascomycota</taxon>
        <taxon>Pezizomycotina</taxon>
        <taxon>Orbiliomycetes</taxon>
        <taxon>Orbiliales</taxon>
        <taxon>Orbiliaceae</taxon>
        <taxon>Orbilia</taxon>
    </lineage>
</organism>
<accession>A0AAV9VG54</accession>
<feature type="compositionally biased region" description="Pro residues" evidence="5">
    <location>
        <begin position="9"/>
        <end position="23"/>
    </location>
</feature>
<dbReference type="Pfam" id="PF08314">
    <property type="entry name" value="Sec39"/>
    <property type="match status" value="1"/>
</dbReference>
<comment type="caution">
    <text evidence="7">The sequence shown here is derived from an EMBL/GenBank/DDBJ whole genome shotgun (WGS) entry which is preliminary data.</text>
</comment>
<evidence type="ECO:0000256" key="1">
    <source>
        <dbReference type="ARBA" id="ARBA00004240"/>
    </source>
</evidence>
<dbReference type="GO" id="GO:0005783">
    <property type="term" value="C:endoplasmic reticulum"/>
    <property type="evidence" value="ECO:0007669"/>
    <property type="project" value="UniProtKB-SubCell"/>
</dbReference>
<keyword evidence="2" id="KW-0813">Transport</keyword>
<dbReference type="EMBL" id="JAVHNS010000003">
    <property type="protein sequence ID" value="KAK6360834.1"/>
    <property type="molecule type" value="Genomic_DNA"/>
</dbReference>
<reference evidence="7 8" key="1">
    <citation type="submission" date="2019-10" db="EMBL/GenBank/DDBJ databases">
        <authorList>
            <person name="Palmer J.M."/>
        </authorList>
    </citation>
    <scope>NUCLEOTIDE SEQUENCE [LARGE SCALE GENOMIC DNA]</scope>
    <source>
        <strain evidence="7 8">TWF730</strain>
    </source>
</reference>
<dbReference type="InterPro" id="IPR013244">
    <property type="entry name" value="Sec39_domain"/>
</dbReference>
<dbReference type="GO" id="GO:0015031">
    <property type="term" value="P:protein transport"/>
    <property type="evidence" value="ECO:0007669"/>
    <property type="project" value="UniProtKB-KW"/>
</dbReference>
<keyword evidence="3" id="KW-0256">Endoplasmic reticulum</keyword>
<feature type="region of interest" description="Disordered" evidence="5">
    <location>
        <begin position="1"/>
        <end position="33"/>
    </location>
</feature>
<keyword evidence="8" id="KW-1185">Reference proteome</keyword>
<feature type="domain" description="Sec39" evidence="6">
    <location>
        <begin position="38"/>
        <end position="778"/>
    </location>
</feature>
<evidence type="ECO:0000256" key="3">
    <source>
        <dbReference type="ARBA" id="ARBA00022824"/>
    </source>
</evidence>
<dbReference type="AlphaFoldDB" id="A0AAV9VG54"/>